<keyword evidence="3" id="KW-1185">Reference proteome</keyword>
<protein>
    <submittedName>
        <fullName evidence="2">Uncharacterized protein</fullName>
    </submittedName>
</protein>
<comment type="caution">
    <text evidence="2">The sequence shown here is derived from an EMBL/GenBank/DDBJ whole genome shotgun (WGS) entry which is preliminary data.</text>
</comment>
<gene>
    <name evidence="2" type="ORF">O0S10_04285</name>
</gene>
<evidence type="ECO:0000313" key="2">
    <source>
        <dbReference type="EMBL" id="MCZ0860448.1"/>
    </source>
</evidence>
<dbReference type="RefSeq" id="WP_268924662.1">
    <property type="nucleotide sequence ID" value="NZ_JAPTGB010000007.1"/>
</dbReference>
<organism evidence="2 3">
    <name type="scientific">Methanocorpusculum petauri</name>
    <dbReference type="NCBI Taxonomy" id="3002863"/>
    <lineage>
        <taxon>Archaea</taxon>
        <taxon>Methanobacteriati</taxon>
        <taxon>Methanobacteriota</taxon>
        <taxon>Stenosarchaea group</taxon>
        <taxon>Methanomicrobia</taxon>
        <taxon>Methanomicrobiales</taxon>
        <taxon>Methanocorpusculaceae</taxon>
        <taxon>Methanocorpusculum</taxon>
    </lineage>
</organism>
<feature type="region of interest" description="Disordered" evidence="1">
    <location>
        <begin position="124"/>
        <end position="143"/>
    </location>
</feature>
<dbReference type="Proteomes" id="UP001141422">
    <property type="component" value="Unassembled WGS sequence"/>
</dbReference>
<evidence type="ECO:0000256" key="1">
    <source>
        <dbReference type="SAM" id="MobiDB-lite"/>
    </source>
</evidence>
<evidence type="ECO:0000313" key="3">
    <source>
        <dbReference type="Proteomes" id="UP001141422"/>
    </source>
</evidence>
<sequence length="143" mass="16921">MAGSIRKRPSDQINLRLGADFIQKFNEYMKGRSETKIQFIRSALEHWMSVDGNEEKIGEKLELAEQVIALQRERIDELRTFQERYIAYQREIIEEKDKRIRYLSEQLKKYSKTDAYYSGGLLEETTIAEPEPPYHNPDTTTEK</sequence>
<proteinExistence type="predicted"/>
<name>A0ABT4IH85_9EURY</name>
<reference evidence="2" key="1">
    <citation type="submission" date="2022-12" db="EMBL/GenBank/DDBJ databases">
        <title>Isolation and characterisation of novel Methanocorpusculum spp. from native Australian herbivores indicates the genus is ancestrally host-associated.</title>
        <authorList>
            <person name="Volmer J.G."/>
            <person name="Soo R.M."/>
            <person name="Evans P.N."/>
            <person name="Hoedt E.C."/>
            <person name="Astorga Alsina A.L."/>
            <person name="Woodcroft B.J."/>
            <person name="Tyson G.W."/>
            <person name="Hugenholtz P."/>
            <person name="Morrison M."/>
        </authorList>
    </citation>
    <scope>NUCLEOTIDE SEQUENCE</scope>
    <source>
        <strain evidence="2">MG</strain>
    </source>
</reference>
<dbReference type="EMBL" id="JAPTGB010000007">
    <property type="protein sequence ID" value="MCZ0860448.1"/>
    <property type="molecule type" value="Genomic_DNA"/>
</dbReference>
<accession>A0ABT4IH85</accession>